<organism evidence="1 2">
    <name type="scientific">Trifolium medium</name>
    <dbReference type="NCBI Taxonomy" id="97028"/>
    <lineage>
        <taxon>Eukaryota</taxon>
        <taxon>Viridiplantae</taxon>
        <taxon>Streptophyta</taxon>
        <taxon>Embryophyta</taxon>
        <taxon>Tracheophyta</taxon>
        <taxon>Spermatophyta</taxon>
        <taxon>Magnoliopsida</taxon>
        <taxon>eudicotyledons</taxon>
        <taxon>Gunneridae</taxon>
        <taxon>Pentapetalae</taxon>
        <taxon>rosids</taxon>
        <taxon>fabids</taxon>
        <taxon>Fabales</taxon>
        <taxon>Fabaceae</taxon>
        <taxon>Papilionoideae</taxon>
        <taxon>50 kb inversion clade</taxon>
        <taxon>NPAAA clade</taxon>
        <taxon>Hologalegina</taxon>
        <taxon>IRL clade</taxon>
        <taxon>Trifolieae</taxon>
        <taxon>Trifolium</taxon>
    </lineage>
</organism>
<dbReference type="EMBL" id="LXQA010003306">
    <property type="protein sequence ID" value="MCH82171.1"/>
    <property type="molecule type" value="Genomic_DNA"/>
</dbReference>
<reference evidence="1 2" key="1">
    <citation type="journal article" date="2018" name="Front. Plant Sci.">
        <title>Red Clover (Trifolium pratense) and Zigzag Clover (T. medium) - A Picture of Genomic Similarities and Differences.</title>
        <authorList>
            <person name="Dluhosova J."/>
            <person name="Istvanek J."/>
            <person name="Nedelnik J."/>
            <person name="Repkova J."/>
        </authorList>
    </citation>
    <scope>NUCLEOTIDE SEQUENCE [LARGE SCALE GENOMIC DNA]</scope>
    <source>
        <strain evidence="2">cv. 10/8</strain>
        <tissue evidence="1">Leaf</tissue>
    </source>
</reference>
<keyword evidence="2" id="KW-1185">Reference proteome</keyword>
<evidence type="ECO:0000313" key="2">
    <source>
        <dbReference type="Proteomes" id="UP000265520"/>
    </source>
</evidence>
<dbReference type="Proteomes" id="UP000265520">
    <property type="component" value="Unassembled WGS sequence"/>
</dbReference>
<feature type="non-terminal residue" evidence="1">
    <location>
        <position position="40"/>
    </location>
</feature>
<gene>
    <name evidence="1" type="ORF">A2U01_0002970</name>
</gene>
<name>A0A392M4C9_9FABA</name>
<dbReference type="AlphaFoldDB" id="A0A392M4C9"/>
<proteinExistence type="predicted"/>
<sequence>MKIKLNMLSPGVKHGIVGQENSTQVVTQECRSVIRDLQLM</sequence>
<evidence type="ECO:0000313" key="1">
    <source>
        <dbReference type="EMBL" id="MCH82171.1"/>
    </source>
</evidence>
<accession>A0A392M4C9</accession>
<comment type="caution">
    <text evidence="1">The sequence shown here is derived from an EMBL/GenBank/DDBJ whole genome shotgun (WGS) entry which is preliminary data.</text>
</comment>
<protein>
    <submittedName>
        <fullName evidence="1">Uncharacterized protein</fullName>
    </submittedName>
</protein>